<evidence type="ECO:0000256" key="3">
    <source>
        <dbReference type="ARBA" id="ARBA00011660"/>
    </source>
</evidence>
<dbReference type="GO" id="GO:0016491">
    <property type="term" value="F:oxidoreductase activity"/>
    <property type="evidence" value="ECO:0007669"/>
    <property type="project" value="UniProtKB-UniRule"/>
</dbReference>
<evidence type="ECO:0000256" key="8">
    <source>
        <dbReference type="ARBA" id="ARBA00022692"/>
    </source>
</evidence>
<dbReference type="InterPro" id="IPR048259">
    <property type="entry name" value="Cytochrome_b_N_euk/bac"/>
</dbReference>
<feature type="domain" description="Cytochrome b/b6 N-terminal region profile" evidence="21">
    <location>
        <begin position="1"/>
        <end position="209"/>
    </location>
</feature>
<dbReference type="SUPFAM" id="SSF81648">
    <property type="entry name" value="a domain/subunit of cytochrome bc1 complex (Ubiquinol-cytochrome c reductase)"/>
    <property type="match status" value="1"/>
</dbReference>
<feature type="transmembrane region" description="Helical" evidence="20">
    <location>
        <begin position="320"/>
        <end position="341"/>
    </location>
</feature>
<feature type="binding site" description="axial binding residue" evidence="19">
    <location>
        <position position="196"/>
    </location>
    <ligand>
        <name>heme b</name>
        <dbReference type="ChEBI" id="CHEBI:60344"/>
        <label>b566</label>
    </ligand>
    <ligandPart>
        <name>Fe</name>
        <dbReference type="ChEBI" id="CHEBI:18248"/>
    </ligandPart>
</feature>
<dbReference type="GO" id="GO:0045275">
    <property type="term" value="C:respiratory chain complex III"/>
    <property type="evidence" value="ECO:0007669"/>
    <property type="project" value="InterPro"/>
</dbReference>
<keyword evidence="16 20" id="KW-0472">Membrane</keyword>
<comment type="similarity">
    <text evidence="17 20">Belongs to the cytochrome b family.</text>
</comment>
<evidence type="ECO:0000259" key="22">
    <source>
        <dbReference type="PROSITE" id="PS51003"/>
    </source>
</evidence>
<reference evidence="23" key="1">
    <citation type="journal article" date="2011" name="PLoS ONE">
        <title>Multiple Invasions into Freshwater by Pufferfishes (Teleostei: Tetraodontidae): A Mitogenomic Perspective.</title>
        <authorList>
            <person name="Yamanoue Y."/>
            <person name="Miya M."/>
            <person name="Doi H."/>
            <person name="Mabuchi K."/>
            <person name="Sakai H."/>
            <person name="Nishida M."/>
        </authorList>
    </citation>
    <scope>NUCLEOTIDE SEQUENCE</scope>
    <source>
        <tissue evidence="23">Muscle</tissue>
    </source>
</reference>
<evidence type="ECO:0000256" key="2">
    <source>
        <dbReference type="ARBA" id="ARBA00004448"/>
    </source>
</evidence>
<dbReference type="PIRSF" id="PIRSF038885">
    <property type="entry name" value="COB"/>
    <property type="match status" value="1"/>
</dbReference>
<feature type="domain" description="Cytochrome b/b6 C-terminal region profile" evidence="22">
    <location>
        <begin position="210"/>
        <end position="378"/>
    </location>
</feature>
<feature type="transmembrane region" description="Helical" evidence="20">
    <location>
        <begin position="140"/>
        <end position="158"/>
    </location>
</feature>
<dbReference type="InterPro" id="IPR030689">
    <property type="entry name" value="Cytochrome_b"/>
</dbReference>
<name>F2EMV6_9TELE</name>
<dbReference type="EMBL" id="AP011927">
    <property type="protein sequence ID" value="BAK09924.1"/>
    <property type="molecule type" value="Genomic_DNA"/>
</dbReference>
<evidence type="ECO:0000256" key="16">
    <source>
        <dbReference type="ARBA" id="ARBA00023136"/>
    </source>
</evidence>
<feature type="transmembrane region" description="Helical" evidence="20">
    <location>
        <begin position="77"/>
        <end position="98"/>
    </location>
</feature>
<evidence type="ECO:0000256" key="14">
    <source>
        <dbReference type="ARBA" id="ARBA00023075"/>
    </source>
</evidence>
<feature type="transmembrane region" description="Helical" evidence="20">
    <location>
        <begin position="347"/>
        <end position="372"/>
    </location>
</feature>
<organism evidence="23">
    <name type="scientific">Torquigener hypselogeneion</name>
    <name type="common">orange-spotted toadfish</name>
    <dbReference type="NCBI Taxonomy" id="862791"/>
    <lineage>
        <taxon>Eukaryota</taxon>
        <taxon>Metazoa</taxon>
        <taxon>Chordata</taxon>
        <taxon>Craniata</taxon>
        <taxon>Vertebrata</taxon>
        <taxon>Euteleostomi</taxon>
        <taxon>Actinopterygii</taxon>
        <taxon>Neopterygii</taxon>
        <taxon>Teleostei</taxon>
        <taxon>Neoteleostei</taxon>
        <taxon>Acanthomorphata</taxon>
        <taxon>Eupercaria</taxon>
        <taxon>Tetraodontiformes</taxon>
        <taxon>Tetradontoidea</taxon>
        <taxon>Tetraodontidae</taxon>
        <taxon>Torquigener</taxon>
    </lineage>
</organism>
<evidence type="ECO:0000256" key="9">
    <source>
        <dbReference type="ARBA" id="ARBA00022723"/>
    </source>
</evidence>
<evidence type="ECO:0000256" key="7">
    <source>
        <dbReference type="ARBA" id="ARBA00022660"/>
    </source>
</evidence>
<keyword evidence="14" id="KW-0830">Ubiquinone</keyword>
<dbReference type="PANTHER" id="PTHR19271:SF16">
    <property type="entry name" value="CYTOCHROME B"/>
    <property type="match status" value="1"/>
</dbReference>
<gene>
    <name evidence="23" type="primary">Cyt b</name>
</gene>
<evidence type="ECO:0000313" key="23">
    <source>
        <dbReference type="EMBL" id="BAK09924.1"/>
    </source>
</evidence>
<evidence type="ECO:0000256" key="5">
    <source>
        <dbReference type="ARBA" id="ARBA00022448"/>
    </source>
</evidence>
<evidence type="ECO:0000256" key="4">
    <source>
        <dbReference type="ARBA" id="ARBA00013531"/>
    </source>
</evidence>
<feature type="binding site" description="axial binding residue" evidence="19">
    <location>
        <position position="83"/>
    </location>
    <ligand>
        <name>heme b</name>
        <dbReference type="ChEBI" id="CHEBI:60344"/>
        <label>b562</label>
    </ligand>
    <ligandPart>
        <name>Fe</name>
        <dbReference type="ChEBI" id="CHEBI:18248"/>
    </ligandPart>
</feature>
<dbReference type="InterPro" id="IPR016174">
    <property type="entry name" value="Di-haem_cyt_TM"/>
</dbReference>
<evidence type="ECO:0000256" key="10">
    <source>
        <dbReference type="ARBA" id="ARBA00022792"/>
    </source>
</evidence>
<accession>F2EMV6</accession>
<geneLocation type="mitochondrion" evidence="23"/>
<feature type="binding site" evidence="18">
    <location>
        <position position="201"/>
    </location>
    <ligand>
        <name>a ubiquinone</name>
        <dbReference type="ChEBI" id="CHEBI:16389"/>
    </ligand>
</feature>
<keyword evidence="7 20" id="KW-0679">Respiratory chain</keyword>
<dbReference type="Pfam" id="PF00032">
    <property type="entry name" value="Cytochrom_B_C"/>
    <property type="match status" value="1"/>
</dbReference>
<keyword evidence="15 20" id="KW-0496">Mitochondrion</keyword>
<keyword evidence="9 19" id="KW-0479">Metal-binding</keyword>
<sequence length="378" mass="42237">MASLRKTHPLLKIVNDMVIDLPTPSNISAWWNFGSLLGLCLITQILTGLFLAMHYTSDISTAFSSVAHICRDVNYGWLIRNLHANGASFFFICLYFHIGRGLYYGSYLNKETWNVGVVLLLLVMATAFVGYVLPWGQMSFWGATVITNLLSAVPYVGNTLVQWVWGGFSVDSATLTRFFAFHFLLPFIIAAAAVVHLIFLHETGSNNPLGLNSNADKIPFHPYFSYKDLLGFTIMLSTLATLALFSPNYLGDPDNFTPANPLVTPAHIKPEWYFLFAYAILRSIPNKLGGVLALLASILILMVVPFLHTSKQRSLTFRPLSQFLFWTLIADVIILTWIGGMPVEHPYIIIGQIASVLYFALFLILMPTAGWLENKMLN</sequence>
<evidence type="ECO:0000256" key="11">
    <source>
        <dbReference type="ARBA" id="ARBA00022982"/>
    </source>
</evidence>
<comment type="subunit">
    <text evidence="3">The cytochrome bc1 complex contains 3 respiratory subunits (MT-CYB, CYC1 and UQCRFS1), 2 core proteins (UQCRC1 and UQCRC2) and probably 6 low-molecular weight proteins.</text>
</comment>
<dbReference type="SUPFAM" id="SSF81342">
    <property type="entry name" value="Transmembrane di-heme cytochromes"/>
    <property type="match status" value="1"/>
</dbReference>
<keyword evidence="8 20" id="KW-0812">Transmembrane</keyword>
<keyword evidence="5 20" id="KW-0813">Transport</keyword>
<comment type="cofactor">
    <cofactor evidence="20">
        <name>heme b</name>
        <dbReference type="ChEBI" id="CHEBI:60344"/>
    </cofactor>
    <text evidence="20">Binds 2 heme groups non-covalently.</text>
</comment>
<feature type="transmembrane region" description="Helical" evidence="20">
    <location>
        <begin position="113"/>
        <end position="133"/>
    </location>
</feature>
<protein>
    <recommendedName>
        <fullName evidence="4 20">Cytochrome b</fullName>
    </recommendedName>
</protein>
<feature type="transmembrane region" description="Helical" evidence="20">
    <location>
        <begin position="229"/>
        <end position="250"/>
    </location>
</feature>
<evidence type="ECO:0000256" key="12">
    <source>
        <dbReference type="ARBA" id="ARBA00022989"/>
    </source>
</evidence>
<dbReference type="Pfam" id="PF00033">
    <property type="entry name" value="Cytochrome_B"/>
    <property type="match status" value="1"/>
</dbReference>
<dbReference type="PANTHER" id="PTHR19271">
    <property type="entry name" value="CYTOCHROME B"/>
    <property type="match status" value="1"/>
</dbReference>
<evidence type="ECO:0000256" key="6">
    <source>
        <dbReference type="ARBA" id="ARBA00022617"/>
    </source>
</evidence>
<dbReference type="InterPro" id="IPR005797">
    <property type="entry name" value="Cyt_b/b6_N"/>
</dbReference>
<dbReference type="InterPro" id="IPR048260">
    <property type="entry name" value="Cytochrome_b_C_euk/bac"/>
</dbReference>
<evidence type="ECO:0000256" key="13">
    <source>
        <dbReference type="ARBA" id="ARBA00023004"/>
    </source>
</evidence>
<feature type="transmembrane region" description="Helical" evidence="20">
    <location>
        <begin position="178"/>
        <end position="200"/>
    </location>
</feature>
<feature type="binding site" description="axial binding residue" evidence="19">
    <location>
        <position position="182"/>
    </location>
    <ligand>
        <name>heme b</name>
        <dbReference type="ChEBI" id="CHEBI:60344"/>
        <label>b562</label>
    </ligand>
    <ligandPart>
        <name>Fe</name>
        <dbReference type="ChEBI" id="CHEBI:18248"/>
    </ligandPart>
</feature>
<evidence type="ECO:0000259" key="21">
    <source>
        <dbReference type="PROSITE" id="PS51002"/>
    </source>
</evidence>
<proteinExistence type="inferred from homology"/>
<dbReference type="PROSITE" id="PS51002">
    <property type="entry name" value="CYTB_NTER"/>
    <property type="match status" value="1"/>
</dbReference>
<dbReference type="CDD" id="cd00290">
    <property type="entry name" value="cytochrome_b_C"/>
    <property type="match status" value="1"/>
</dbReference>
<keyword evidence="6 19" id="KW-0349">Heme</keyword>
<keyword evidence="10" id="KW-0999">Mitochondrion inner membrane</keyword>
<dbReference type="AlphaFoldDB" id="F2EMV6"/>
<dbReference type="Gene3D" id="1.20.810.10">
    <property type="entry name" value="Cytochrome Bc1 Complex, Chain C"/>
    <property type="match status" value="1"/>
</dbReference>
<dbReference type="CDD" id="cd00284">
    <property type="entry name" value="Cytochrome_b_N"/>
    <property type="match status" value="1"/>
</dbReference>
<keyword evidence="12 20" id="KW-1133">Transmembrane helix</keyword>
<dbReference type="FunFam" id="1.20.810.10:FF:000002">
    <property type="entry name" value="Cytochrome b"/>
    <property type="match status" value="1"/>
</dbReference>
<evidence type="ECO:0000256" key="20">
    <source>
        <dbReference type="RuleBase" id="RU362117"/>
    </source>
</evidence>
<dbReference type="GO" id="GO:0046872">
    <property type="term" value="F:metal ion binding"/>
    <property type="evidence" value="ECO:0007669"/>
    <property type="project" value="UniProtKB-UniRule"/>
</dbReference>
<feature type="transmembrane region" description="Helical" evidence="20">
    <location>
        <begin position="30"/>
        <end position="56"/>
    </location>
</feature>
<comment type="subcellular location">
    <subcellularLocation>
        <location evidence="2">Mitochondrion inner membrane</location>
        <topology evidence="2">Multi-pass membrane protein</topology>
    </subcellularLocation>
</comment>
<evidence type="ECO:0000256" key="19">
    <source>
        <dbReference type="PIRSR" id="PIRSR038885-2"/>
    </source>
</evidence>
<dbReference type="InterPro" id="IPR005798">
    <property type="entry name" value="Cyt_b/b6_C"/>
</dbReference>
<feature type="binding site" description="axial binding residue" evidence="19">
    <location>
        <position position="97"/>
    </location>
    <ligand>
        <name>heme b</name>
        <dbReference type="ChEBI" id="CHEBI:60344"/>
        <label>b566</label>
    </ligand>
    <ligandPart>
        <name>Fe</name>
        <dbReference type="ChEBI" id="CHEBI:18248"/>
    </ligandPart>
</feature>
<dbReference type="InterPro" id="IPR027387">
    <property type="entry name" value="Cytb/b6-like_sf"/>
</dbReference>
<dbReference type="GO" id="GO:0006122">
    <property type="term" value="P:mitochondrial electron transport, ubiquinol to cytochrome c"/>
    <property type="evidence" value="ECO:0007669"/>
    <property type="project" value="TreeGrafter"/>
</dbReference>
<dbReference type="GO" id="GO:0005743">
    <property type="term" value="C:mitochondrial inner membrane"/>
    <property type="evidence" value="ECO:0007669"/>
    <property type="project" value="UniProtKB-SubCell"/>
</dbReference>
<dbReference type="InterPro" id="IPR036150">
    <property type="entry name" value="Cyt_b/b6_C_sf"/>
</dbReference>
<dbReference type="GO" id="GO:0008121">
    <property type="term" value="F:quinol-cytochrome-c reductase activity"/>
    <property type="evidence" value="ECO:0007669"/>
    <property type="project" value="InterPro"/>
</dbReference>
<feature type="transmembrane region" description="Helical" evidence="20">
    <location>
        <begin position="288"/>
        <end position="308"/>
    </location>
</feature>
<evidence type="ECO:0000256" key="18">
    <source>
        <dbReference type="PIRSR" id="PIRSR038885-1"/>
    </source>
</evidence>
<evidence type="ECO:0000256" key="1">
    <source>
        <dbReference type="ARBA" id="ARBA00002566"/>
    </source>
</evidence>
<keyword evidence="13 19" id="KW-0408">Iron</keyword>
<comment type="function">
    <text evidence="1 20">Component of the ubiquinol-cytochrome c reductase complex (complex III or cytochrome b-c1 complex) that is part of the mitochondrial respiratory chain. The b-c1 complex mediates electron transfer from ubiquinol to cytochrome c. Contributes to the generation of a proton gradient across the mitochondrial membrane that is then used for ATP synthesis.</text>
</comment>
<comment type="cofactor">
    <cofactor evidence="19">
        <name>heme</name>
        <dbReference type="ChEBI" id="CHEBI:30413"/>
    </cofactor>
    <text evidence="19">Binds 2 heme groups non-covalently.</text>
</comment>
<evidence type="ECO:0000256" key="15">
    <source>
        <dbReference type="ARBA" id="ARBA00023128"/>
    </source>
</evidence>
<evidence type="ECO:0000256" key="17">
    <source>
        <dbReference type="ARBA" id="ARBA00061233"/>
    </source>
</evidence>
<keyword evidence="11 20" id="KW-0249">Electron transport</keyword>
<dbReference type="PROSITE" id="PS51003">
    <property type="entry name" value="CYTB_CTER"/>
    <property type="match status" value="1"/>
</dbReference>